<dbReference type="SUPFAM" id="SSF55961">
    <property type="entry name" value="Bet v1-like"/>
    <property type="match status" value="1"/>
</dbReference>
<evidence type="ECO:0000256" key="3">
    <source>
        <dbReference type="ARBA" id="ARBA00023121"/>
    </source>
</evidence>
<organism evidence="6 7">
    <name type="scientific">Saccoglossus kowalevskii</name>
    <name type="common">Acorn worm</name>
    <dbReference type="NCBI Taxonomy" id="10224"/>
    <lineage>
        <taxon>Eukaryota</taxon>
        <taxon>Metazoa</taxon>
        <taxon>Hemichordata</taxon>
        <taxon>Enteropneusta</taxon>
        <taxon>Harrimaniidae</taxon>
        <taxon>Saccoglossus</taxon>
    </lineage>
</organism>
<dbReference type="PROSITE" id="PS50848">
    <property type="entry name" value="START"/>
    <property type="match status" value="1"/>
</dbReference>
<reference evidence="7" key="1">
    <citation type="submission" date="2025-08" db="UniProtKB">
        <authorList>
            <consortium name="RefSeq"/>
        </authorList>
    </citation>
    <scope>IDENTIFICATION</scope>
    <source>
        <tissue evidence="7">Testes</tissue>
    </source>
</reference>
<sequence length="206" mass="23695">MTDYKAIADGVIEKLFEFEKATDWTKAKETKEIKTFYKHSPELDGRMFKVEFVIDAPVEKVVAVIMDIENHHKWNSSIESISVIEQINEDMKVIYSVTPSHLGGLVSHRDFCDLVGVRHFQEKDVHVIYDVSVDHPECPPVKKYVRARNYPSGHLLYKVDGDPNKTRIVDFIQSEMHLSPKALIDRLIPFLIPAYLKDLSNGVKEL</sequence>
<dbReference type="RefSeq" id="XP_006824344.1">
    <property type="nucleotide sequence ID" value="XM_006824281.1"/>
</dbReference>
<gene>
    <name evidence="7" type="primary">LOC102803044</name>
</gene>
<evidence type="ECO:0000256" key="4">
    <source>
        <dbReference type="ARBA" id="ARBA00024750"/>
    </source>
</evidence>
<dbReference type="Proteomes" id="UP000694865">
    <property type="component" value="Unplaced"/>
</dbReference>
<comment type="function">
    <text evidence="4">May be involved in the intracellular transport of sterols or other lipids. May bind cholesterol or other sterols.</text>
</comment>
<keyword evidence="3" id="KW-0446">Lipid-binding</keyword>
<keyword evidence="2" id="KW-0445">Lipid transport</keyword>
<proteinExistence type="predicted"/>
<feature type="domain" description="START" evidence="5">
    <location>
        <begin position="24"/>
        <end position="206"/>
    </location>
</feature>
<dbReference type="InterPro" id="IPR043556">
    <property type="entry name" value="StARD5/6"/>
</dbReference>
<evidence type="ECO:0000259" key="5">
    <source>
        <dbReference type="PROSITE" id="PS50848"/>
    </source>
</evidence>
<name>A0ABM0MWF3_SACKO</name>
<keyword evidence="1" id="KW-0813">Transport</keyword>
<evidence type="ECO:0000313" key="6">
    <source>
        <dbReference type="Proteomes" id="UP000694865"/>
    </source>
</evidence>
<accession>A0ABM0MWF3</accession>
<dbReference type="PANTHER" id="PTHR46374:SF1">
    <property type="entry name" value="START DOMAIN-CONTAINING PROTEIN"/>
    <property type="match status" value="1"/>
</dbReference>
<protein>
    <submittedName>
        <fullName evidence="7">StAR-related lipid transfer protein 6-like</fullName>
    </submittedName>
</protein>
<dbReference type="Pfam" id="PF01852">
    <property type="entry name" value="START"/>
    <property type="match status" value="1"/>
</dbReference>
<evidence type="ECO:0000256" key="1">
    <source>
        <dbReference type="ARBA" id="ARBA00022448"/>
    </source>
</evidence>
<dbReference type="InterPro" id="IPR023393">
    <property type="entry name" value="START-like_dom_sf"/>
</dbReference>
<dbReference type="SMART" id="SM00234">
    <property type="entry name" value="START"/>
    <property type="match status" value="1"/>
</dbReference>
<keyword evidence="6" id="KW-1185">Reference proteome</keyword>
<dbReference type="Gene3D" id="3.30.530.20">
    <property type="match status" value="1"/>
</dbReference>
<dbReference type="PANTHER" id="PTHR46374">
    <property type="entry name" value="PROTEIN CBG07384"/>
    <property type="match status" value="1"/>
</dbReference>
<evidence type="ECO:0000256" key="2">
    <source>
        <dbReference type="ARBA" id="ARBA00023055"/>
    </source>
</evidence>
<dbReference type="InterPro" id="IPR002913">
    <property type="entry name" value="START_lipid-bd_dom"/>
</dbReference>
<evidence type="ECO:0000313" key="7">
    <source>
        <dbReference type="RefSeq" id="XP_006824344.1"/>
    </source>
</evidence>
<dbReference type="GeneID" id="102803044"/>